<comment type="caution">
    <text evidence="5">The sequence shown here is derived from an EMBL/GenBank/DDBJ whole genome shotgun (WGS) entry which is preliminary data.</text>
</comment>
<feature type="domain" description="Helicase C-terminal" evidence="3">
    <location>
        <begin position="244"/>
        <end position="413"/>
    </location>
</feature>
<dbReference type="OrthoDB" id="2392202at2759"/>
<protein>
    <submittedName>
        <fullName evidence="5">Uncharacterized protein</fullName>
    </submittedName>
</protein>
<accession>A0A8J2PHH2</accession>
<dbReference type="GO" id="GO:0005634">
    <property type="term" value="C:nucleus"/>
    <property type="evidence" value="ECO:0007669"/>
    <property type="project" value="TreeGrafter"/>
</dbReference>
<keyword evidence="1" id="KW-0378">Hydrolase</keyword>
<evidence type="ECO:0000313" key="6">
    <source>
        <dbReference type="Proteomes" id="UP000708208"/>
    </source>
</evidence>
<dbReference type="InterPro" id="IPR001650">
    <property type="entry name" value="Helicase_C-like"/>
</dbReference>
<gene>
    <name evidence="5" type="ORF">AFUS01_LOCUS40147</name>
</gene>
<dbReference type="Proteomes" id="UP000708208">
    <property type="component" value="Unassembled WGS sequence"/>
</dbReference>
<dbReference type="PANTHER" id="PTHR14950">
    <property type="entry name" value="DICER-RELATED"/>
    <property type="match status" value="1"/>
</dbReference>
<dbReference type="GO" id="GO:0004525">
    <property type="term" value="F:ribonuclease III activity"/>
    <property type="evidence" value="ECO:0007669"/>
    <property type="project" value="TreeGrafter"/>
</dbReference>
<dbReference type="Pfam" id="PF00271">
    <property type="entry name" value="Helicase_C"/>
    <property type="match status" value="1"/>
</dbReference>
<dbReference type="PROSITE" id="PS51194">
    <property type="entry name" value="HELICASE_CTER"/>
    <property type="match status" value="1"/>
</dbReference>
<dbReference type="GO" id="GO:0005737">
    <property type="term" value="C:cytoplasm"/>
    <property type="evidence" value="ECO:0007669"/>
    <property type="project" value="TreeGrafter"/>
</dbReference>
<dbReference type="AlphaFoldDB" id="A0A8J2PHH2"/>
<feature type="domain" description="Dicer dsRNA-binding fold" evidence="4">
    <location>
        <begin position="449"/>
        <end position="535"/>
    </location>
</feature>
<evidence type="ECO:0000313" key="5">
    <source>
        <dbReference type="EMBL" id="CAG7830338.1"/>
    </source>
</evidence>
<sequence>MRLDVIARILMTLYHKYVEAHVGAHTPRIIGLTATINKKKIKDITVGHIAMEVKTLEDKLAAEAVSFEDIDEVRRFSTASTVRTVEYSPIARSEWEGLFDGIKTLHTFIQSQKKMSSVSDIERLALAFKLPSFSISSSFTSRNGDVKKELNKLILDFEEMYNNIGPLCCAEVVGYKLEWLLQFQSKVTGYQQAAQYDVLNIQALMTQLHCFHAKLSQRLGTNNGKQDLATLKKFLSHKMDTLLNLLKAYSEKEGQDDQLLGLVFVKRRSYASGIKSILELMADADPISYGFIKAELITGTNNIKKDAANLRVSIGNQKKIIELFRRRHINLIICTTVLEEGTDVPSCNLVVRFDEIYAYTSFIQSMGRARKSGAQFVALISSAEKRTAEKKLSDFMKQSRTIDIVLKSQKDSKHTMLPNDLLDDNPDPGLEINDFAPFGFGPKVVATSAIALVHRYVQKEAGRQILSWWNFETPLPNKPNHQFSASVWIRGSLLLPSVIKGPLMTSTQDAKKAVFMEVCRLLFEAGALDENLLPL</sequence>
<reference evidence="5" key="1">
    <citation type="submission" date="2021-06" db="EMBL/GenBank/DDBJ databases">
        <authorList>
            <person name="Hodson N. C."/>
            <person name="Mongue J. A."/>
            <person name="Jaron S. K."/>
        </authorList>
    </citation>
    <scope>NUCLEOTIDE SEQUENCE</scope>
</reference>
<dbReference type="InterPro" id="IPR005034">
    <property type="entry name" value="Dicer_dimerisation"/>
</dbReference>
<dbReference type="PANTHER" id="PTHR14950:SF37">
    <property type="entry name" value="ENDORIBONUCLEASE DICER"/>
    <property type="match status" value="1"/>
</dbReference>
<evidence type="ECO:0000259" key="3">
    <source>
        <dbReference type="PROSITE" id="PS51194"/>
    </source>
</evidence>
<dbReference type="PROSITE" id="PS51327">
    <property type="entry name" value="DICER_DSRBF"/>
    <property type="match status" value="1"/>
</dbReference>
<keyword evidence="2" id="KW-0694">RNA-binding</keyword>
<evidence type="ECO:0000259" key="4">
    <source>
        <dbReference type="PROSITE" id="PS51327"/>
    </source>
</evidence>
<organism evidence="5 6">
    <name type="scientific">Allacma fusca</name>
    <dbReference type="NCBI Taxonomy" id="39272"/>
    <lineage>
        <taxon>Eukaryota</taxon>
        <taxon>Metazoa</taxon>
        <taxon>Ecdysozoa</taxon>
        <taxon>Arthropoda</taxon>
        <taxon>Hexapoda</taxon>
        <taxon>Collembola</taxon>
        <taxon>Symphypleona</taxon>
        <taxon>Sminthuridae</taxon>
        <taxon>Allacma</taxon>
    </lineage>
</organism>
<evidence type="ECO:0000256" key="1">
    <source>
        <dbReference type="ARBA" id="ARBA00022801"/>
    </source>
</evidence>
<evidence type="ECO:0000256" key="2">
    <source>
        <dbReference type="PROSITE-ProRule" id="PRU00657"/>
    </source>
</evidence>
<dbReference type="GO" id="GO:0030422">
    <property type="term" value="P:siRNA processing"/>
    <property type="evidence" value="ECO:0007669"/>
    <property type="project" value="TreeGrafter"/>
</dbReference>
<dbReference type="GO" id="GO:0031054">
    <property type="term" value="P:pre-miRNA processing"/>
    <property type="evidence" value="ECO:0007669"/>
    <property type="project" value="TreeGrafter"/>
</dbReference>
<proteinExistence type="predicted"/>
<dbReference type="GO" id="GO:0006309">
    <property type="term" value="P:apoptotic DNA fragmentation"/>
    <property type="evidence" value="ECO:0007669"/>
    <property type="project" value="TreeGrafter"/>
</dbReference>
<dbReference type="GO" id="GO:0004530">
    <property type="term" value="F:deoxyribonuclease I activity"/>
    <property type="evidence" value="ECO:0007669"/>
    <property type="project" value="TreeGrafter"/>
</dbReference>
<dbReference type="GO" id="GO:0003723">
    <property type="term" value="F:RNA binding"/>
    <property type="evidence" value="ECO:0007669"/>
    <property type="project" value="UniProtKB-UniRule"/>
</dbReference>
<dbReference type="EMBL" id="CAJVCH010555406">
    <property type="protein sequence ID" value="CAG7830338.1"/>
    <property type="molecule type" value="Genomic_DNA"/>
</dbReference>
<dbReference type="Pfam" id="PF03368">
    <property type="entry name" value="Dicer_dimer"/>
    <property type="match status" value="1"/>
</dbReference>
<keyword evidence="6" id="KW-1185">Reference proteome</keyword>
<name>A0A8J2PHH2_9HEXA</name>
<dbReference type="SMART" id="SM00490">
    <property type="entry name" value="HELICc"/>
    <property type="match status" value="1"/>
</dbReference>